<comment type="caution">
    <text evidence="4">The sequence shown here is derived from an EMBL/GenBank/DDBJ whole genome shotgun (WGS) entry which is preliminary data.</text>
</comment>
<proteinExistence type="predicted"/>
<reference evidence="4 5" key="1">
    <citation type="submission" date="2020-04" db="EMBL/GenBank/DDBJ databases">
        <authorList>
            <person name="Laetsch R D."/>
            <person name="Stevens L."/>
            <person name="Kumar S."/>
            <person name="Blaxter L. M."/>
        </authorList>
    </citation>
    <scope>NUCLEOTIDE SEQUENCE [LARGE SCALE GENOMIC DNA]</scope>
</reference>
<keyword evidence="2" id="KW-1133">Transmembrane helix</keyword>
<evidence type="ECO:0000256" key="2">
    <source>
        <dbReference type="SAM" id="Phobius"/>
    </source>
</evidence>
<dbReference type="PANTHER" id="PTHR13527">
    <property type="entry name" value="SAYSVFN DOMAIN-CONTAINING PROTEIN 1"/>
    <property type="match status" value="1"/>
</dbReference>
<gene>
    <name evidence="4" type="ORF">CBOVIS_LOCUS848</name>
</gene>
<dbReference type="InterPro" id="IPR019387">
    <property type="entry name" value="SAYSvFN_dom"/>
</dbReference>
<dbReference type="Proteomes" id="UP000494206">
    <property type="component" value="Unassembled WGS sequence"/>
</dbReference>
<dbReference type="PANTHER" id="PTHR13527:SF0">
    <property type="entry name" value="SAYSVFN DOMAIN-CONTAINING PROTEIN 1"/>
    <property type="match status" value="1"/>
</dbReference>
<feature type="compositionally biased region" description="Basic and acidic residues" evidence="1">
    <location>
        <begin position="11"/>
        <end position="31"/>
    </location>
</feature>
<dbReference type="AlphaFoldDB" id="A0A8S1EAF1"/>
<feature type="transmembrane region" description="Helical" evidence="2">
    <location>
        <begin position="72"/>
        <end position="92"/>
    </location>
</feature>
<organism evidence="4 5">
    <name type="scientific">Caenorhabditis bovis</name>
    <dbReference type="NCBI Taxonomy" id="2654633"/>
    <lineage>
        <taxon>Eukaryota</taxon>
        <taxon>Metazoa</taxon>
        <taxon>Ecdysozoa</taxon>
        <taxon>Nematoda</taxon>
        <taxon>Chromadorea</taxon>
        <taxon>Rhabditida</taxon>
        <taxon>Rhabditina</taxon>
        <taxon>Rhabditomorpha</taxon>
        <taxon>Rhabditoidea</taxon>
        <taxon>Rhabditidae</taxon>
        <taxon>Peloderinae</taxon>
        <taxon>Caenorhabditis</taxon>
    </lineage>
</organism>
<feature type="domain" description="SAYSvFN" evidence="3">
    <location>
        <begin position="63"/>
        <end position="129"/>
    </location>
</feature>
<dbReference type="InterPro" id="IPR039159">
    <property type="entry name" value="SAYSD1"/>
</dbReference>
<dbReference type="OrthoDB" id="71310at2759"/>
<sequence length="136" mass="16284">MSLQETAQKLQEFRNRRKIEPEKRKEEEEEVAEKPEILKKPWYVPDFDSDDDSCNCVPLWLQLVIYLIGQTLFIWIEFGLVFFIIAALMFVYHNTGRRKRGELSAYSVFNKECERLPGQLTAEHFERDMLRQRRAP</sequence>
<keyword evidence="2" id="KW-0812">Transmembrane</keyword>
<protein>
    <recommendedName>
        <fullName evidence="3">SAYSvFN domain-containing protein</fullName>
    </recommendedName>
</protein>
<name>A0A8S1EAF1_9PELO</name>
<keyword evidence="2" id="KW-0472">Membrane</keyword>
<evidence type="ECO:0000256" key="1">
    <source>
        <dbReference type="SAM" id="MobiDB-lite"/>
    </source>
</evidence>
<evidence type="ECO:0000313" key="5">
    <source>
        <dbReference type="Proteomes" id="UP000494206"/>
    </source>
</evidence>
<evidence type="ECO:0000259" key="3">
    <source>
        <dbReference type="Pfam" id="PF10260"/>
    </source>
</evidence>
<evidence type="ECO:0000313" key="4">
    <source>
        <dbReference type="EMBL" id="CAB3397443.1"/>
    </source>
</evidence>
<feature type="region of interest" description="Disordered" evidence="1">
    <location>
        <begin position="1"/>
        <end position="31"/>
    </location>
</feature>
<dbReference type="Pfam" id="PF10260">
    <property type="entry name" value="SAYSvFN"/>
    <property type="match status" value="1"/>
</dbReference>
<dbReference type="EMBL" id="CADEPM010000001">
    <property type="protein sequence ID" value="CAB3397443.1"/>
    <property type="molecule type" value="Genomic_DNA"/>
</dbReference>
<accession>A0A8S1EAF1</accession>
<keyword evidence="5" id="KW-1185">Reference proteome</keyword>